<reference evidence="6" key="1">
    <citation type="journal article" date="2022" name="Plant J.">
        <title>Strategies of tolerance reflected in two North American maple genomes.</title>
        <authorList>
            <person name="McEvoy S.L."/>
            <person name="Sezen U.U."/>
            <person name="Trouern-Trend A."/>
            <person name="McMahon S.M."/>
            <person name="Schaberg P.G."/>
            <person name="Yang J."/>
            <person name="Wegrzyn J.L."/>
            <person name="Swenson N.G."/>
        </authorList>
    </citation>
    <scope>NUCLEOTIDE SEQUENCE</scope>
    <source>
        <strain evidence="6">NS2018</strain>
    </source>
</reference>
<dbReference type="Gene3D" id="3.40.50.1820">
    <property type="entry name" value="alpha/beta hydrolase"/>
    <property type="match status" value="1"/>
</dbReference>
<dbReference type="EMBL" id="JAUESC010000388">
    <property type="protein sequence ID" value="KAK0572806.1"/>
    <property type="molecule type" value="Genomic_DNA"/>
</dbReference>
<keyword evidence="3" id="KW-0812">Transmembrane</keyword>
<feature type="compositionally biased region" description="Polar residues" evidence="2">
    <location>
        <begin position="879"/>
        <end position="901"/>
    </location>
</feature>
<evidence type="ECO:0000259" key="4">
    <source>
        <dbReference type="Pfam" id="PF02517"/>
    </source>
</evidence>
<feature type="region of interest" description="Disordered" evidence="2">
    <location>
        <begin position="933"/>
        <end position="1015"/>
    </location>
</feature>
<proteinExistence type="inferred from homology"/>
<dbReference type="InterPro" id="IPR050960">
    <property type="entry name" value="AB_hydrolase_4_sf"/>
</dbReference>
<dbReference type="PANTHER" id="PTHR10794">
    <property type="entry name" value="ABHYDROLASE DOMAIN-CONTAINING PROTEIN"/>
    <property type="match status" value="1"/>
</dbReference>
<comment type="similarity">
    <text evidence="1">Belongs to the AB hydrolase superfamily. AB hydrolase 4 family.</text>
</comment>
<feature type="compositionally biased region" description="Polar residues" evidence="2">
    <location>
        <begin position="737"/>
        <end position="763"/>
    </location>
</feature>
<evidence type="ECO:0000256" key="2">
    <source>
        <dbReference type="SAM" id="MobiDB-lite"/>
    </source>
</evidence>
<feature type="compositionally biased region" description="Basic and acidic residues" evidence="2">
    <location>
        <begin position="800"/>
        <end position="816"/>
    </location>
</feature>
<accession>A0AA39RFB8</accession>
<feature type="transmembrane region" description="Helical" evidence="3">
    <location>
        <begin position="1713"/>
        <end position="1732"/>
    </location>
</feature>
<feature type="region of interest" description="Disordered" evidence="2">
    <location>
        <begin position="1023"/>
        <end position="1042"/>
    </location>
</feature>
<dbReference type="Pfam" id="PF02517">
    <property type="entry name" value="Rce1-like"/>
    <property type="match status" value="1"/>
</dbReference>
<comment type="caution">
    <text evidence="6">The sequence shown here is derived from an EMBL/GenBank/DDBJ whole genome shotgun (WGS) entry which is preliminary data.</text>
</comment>
<dbReference type="GO" id="GO:0034338">
    <property type="term" value="F:short-chain carboxylesterase activity"/>
    <property type="evidence" value="ECO:0007669"/>
    <property type="project" value="TreeGrafter"/>
</dbReference>
<feature type="compositionally biased region" description="Basic and acidic residues" evidence="2">
    <location>
        <begin position="943"/>
        <end position="975"/>
    </location>
</feature>
<feature type="compositionally biased region" description="Basic and acidic residues" evidence="2">
    <location>
        <begin position="1001"/>
        <end position="1013"/>
    </location>
</feature>
<evidence type="ECO:0008006" key="8">
    <source>
        <dbReference type="Google" id="ProtNLM"/>
    </source>
</evidence>
<evidence type="ECO:0000313" key="6">
    <source>
        <dbReference type="EMBL" id="KAK0572806.1"/>
    </source>
</evidence>
<evidence type="ECO:0000259" key="5">
    <source>
        <dbReference type="Pfam" id="PF24930"/>
    </source>
</evidence>
<organism evidence="6 7">
    <name type="scientific">Acer saccharum</name>
    <name type="common">Sugar maple</name>
    <dbReference type="NCBI Taxonomy" id="4024"/>
    <lineage>
        <taxon>Eukaryota</taxon>
        <taxon>Viridiplantae</taxon>
        <taxon>Streptophyta</taxon>
        <taxon>Embryophyta</taxon>
        <taxon>Tracheophyta</taxon>
        <taxon>Spermatophyta</taxon>
        <taxon>Magnoliopsida</taxon>
        <taxon>eudicotyledons</taxon>
        <taxon>Gunneridae</taxon>
        <taxon>Pentapetalae</taxon>
        <taxon>rosids</taxon>
        <taxon>malvids</taxon>
        <taxon>Sapindales</taxon>
        <taxon>Sapindaceae</taxon>
        <taxon>Hippocastanoideae</taxon>
        <taxon>Acereae</taxon>
        <taxon>Acer</taxon>
    </lineage>
</organism>
<feature type="compositionally biased region" description="Basic and acidic residues" evidence="2">
    <location>
        <begin position="831"/>
        <end position="843"/>
    </location>
</feature>
<feature type="compositionally biased region" description="Polar residues" evidence="2">
    <location>
        <begin position="1024"/>
        <end position="1035"/>
    </location>
</feature>
<feature type="compositionally biased region" description="Polar residues" evidence="2">
    <location>
        <begin position="976"/>
        <end position="985"/>
    </location>
</feature>
<feature type="domain" description="CAAX prenyl protease 2/Lysostaphin resistance protein A-like" evidence="4">
    <location>
        <begin position="1633"/>
        <end position="1715"/>
    </location>
</feature>
<keyword evidence="3" id="KW-0472">Membrane</keyword>
<feature type="region of interest" description="Disordered" evidence="2">
    <location>
        <begin position="702"/>
        <end position="907"/>
    </location>
</feature>
<dbReference type="Proteomes" id="UP001168877">
    <property type="component" value="Unassembled WGS sequence"/>
</dbReference>
<dbReference type="Pfam" id="PF24930">
    <property type="entry name" value="DUF7750"/>
    <property type="match status" value="1"/>
</dbReference>
<feature type="transmembrane region" description="Helical" evidence="3">
    <location>
        <begin position="1532"/>
        <end position="1553"/>
    </location>
</feature>
<evidence type="ECO:0000313" key="7">
    <source>
        <dbReference type="Proteomes" id="UP001168877"/>
    </source>
</evidence>
<dbReference type="GO" id="GO:0004175">
    <property type="term" value="F:endopeptidase activity"/>
    <property type="evidence" value="ECO:0007669"/>
    <property type="project" value="UniProtKB-ARBA"/>
</dbReference>
<feature type="transmembrane region" description="Helical" evidence="3">
    <location>
        <begin position="1744"/>
        <end position="1764"/>
    </location>
</feature>
<feature type="transmembrane region" description="Helical" evidence="3">
    <location>
        <begin position="1498"/>
        <end position="1520"/>
    </location>
</feature>
<dbReference type="PANTHER" id="PTHR10794:SF92">
    <property type="entry name" value="EMBRYOGENESIS-ASSOCIATED PROTEIN EMB8"/>
    <property type="match status" value="1"/>
</dbReference>
<evidence type="ECO:0000256" key="3">
    <source>
        <dbReference type="SAM" id="Phobius"/>
    </source>
</evidence>
<keyword evidence="7" id="KW-1185">Reference proteome</keyword>
<feature type="transmembrane region" description="Helical" evidence="3">
    <location>
        <begin position="1583"/>
        <end position="1607"/>
    </location>
</feature>
<dbReference type="InterPro" id="IPR003675">
    <property type="entry name" value="Rce1/LyrA-like_dom"/>
</dbReference>
<evidence type="ECO:0000256" key="1">
    <source>
        <dbReference type="ARBA" id="ARBA00010884"/>
    </source>
</evidence>
<protein>
    <recommendedName>
        <fullName evidence="8">CAAX amino terminal protease</fullName>
    </recommendedName>
</protein>
<reference evidence="6" key="2">
    <citation type="submission" date="2023-06" db="EMBL/GenBank/DDBJ databases">
        <authorList>
            <person name="Swenson N.G."/>
            <person name="Wegrzyn J.L."/>
            <person name="Mcevoy S.L."/>
        </authorList>
    </citation>
    <scope>NUCLEOTIDE SEQUENCE</scope>
    <source>
        <strain evidence="6">NS2018</strain>
        <tissue evidence="6">Leaf</tissue>
    </source>
</reference>
<dbReference type="InterPro" id="IPR056652">
    <property type="entry name" value="DUF7750"/>
</dbReference>
<gene>
    <name evidence="6" type="ORF">LWI29_037594</name>
</gene>
<dbReference type="GO" id="GO:0080120">
    <property type="term" value="P:CAAX-box protein maturation"/>
    <property type="evidence" value="ECO:0007669"/>
    <property type="project" value="UniProtKB-ARBA"/>
</dbReference>
<dbReference type="SUPFAM" id="SSF53474">
    <property type="entry name" value="alpha/beta-Hydrolases"/>
    <property type="match status" value="1"/>
</dbReference>
<feature type="compositionally biased region" description="Polar residues" evidence="2">
    <location>
        <begin position="819"/>
        <end position="830"/>
    </location>
</feature>
<dbReference type="GO" id="GO:0047372">
    <property type="term" value="F:monoacylglycerol lipase activity"/>
    <property type="evidence" value="ECO:0007669"/>
    <property type="project" value="TreeGrafter"/>
</dbReference>
<feature type="compositionally biased region" description="Basic and acidic residues" evidence="2">
    <location>
        <begin position="865"/>
        <end position="878"/>
    </location>
</feature>
<feature type="transmembrane region" description="Helical" evidence="3">
    <location>
        <begin position="1627"/>
        <end position="1649"/>
    </location>
</feature>
<keyword evidence="3" id="KW-1133">Transmembrane helix</keyword>
<dbReference type="InterPro" id="IPR029058">
    <property type="entry name" value="AB_hydrolase_fold"/>
</dbReference>
<sequence>MNLSSATHANNLRLKPLHTTTLFFSNKTSIHLRQFTVYRKRRRFKRLTVKSDLSYSFENICNNLISQFPSANSIDLLAPALGLFSGFALYFSQLNSSDKFSRTTSCFGNWILFTSPTPFNRFVVLRCPSISFKESELLENVNEKLVKEDRHFVTLNSGRIQLNSSGGDEAETNLEYQRRCIGTEDGGVISLDWPANLDFEEEHGLDTTLLLVPGTPEGSMEKNIRLFVCEALKHGFFPVVMNPRGCGGSPLTSARLFTAADSDDISTAIQFINKARPWTTLMGVGWGYGANMLTKYLAEVGERTPLTAATCIDNPFDLEEATRSSPHNIALDQKLTNGLIDILRSNKGLFQGRAKGFDVEKALLSKSVRDFEKAISMVSYGFEAIEDFYSISSTQAVVGNVKIPVLFIQSVDGTVPPFSIPRSLIAENPFTSLLLCSCSPITVIENVRAAEFWCQHLTIEWLTAVELGLLKGRHPLLKDVDVTINPSKGMEGRATDKGIEVKKLWDLIKANTLNGRSIDPVKDTIENSNAAAHILLKSRQEPQRNLELGNKGLQEVDNGALQKTSPVDAELVNEVEAGQVDSERGQVLQTAQVVMNMLDVTKPGILNKEEKKKVLTAVGQGETFMNALQDAVPEDVRVKLTAAVSGIVHTEGTNLKFDKLLGIGNNNVSQIKSKVQEKVGGLSNTGSGHKDSHPVDQVKRVDDLADDTDNNPPGTDKPADRLEPELQASENLERSVDASQVESVSSHQGDISSSGEKGSTELGNSHENDLNSKDNSISCSEISEKGSEMGGMPNFTSQPDKAEAIVDEHKVDHDADASQLETKAENSNQKIGEKTLDSSDQNKKTPANVAEDTVLPLGSSSEAQPMEREGNDNQKRENNNLQPALDQDTTTPDSSPPSFGVSQALDALTGMDDSTQMAVNSVFGVIENMITQFEEGKEDDNDVKDRSKVEDEKIESVSREQHDGNDHTYEKKQENGNELSVQSHTICDPPTYLDNSTQSQHDSRTESPEEEPIRSPIIFDGKVTNLSQGNNTAKSNDSEKKKELIGSKNLADYSDLKYINNFPLCLAVNMPNTKPLDVDPATALLLDYIPEEGKWKLLEQPGNVGDPIGNVTTYEDADREVQFHSFAKVNDADKVIEPLYVILDTDQHQEPVGEFEMKDDTNENVVTGEDTSKELMHFVKNIIMDSLKVEVDRRLSPSDRKKMKSDLARDLEEVANSVALAVQHNGEHSWCLDGKYYSIDSTSEKAGTIHGENTIRAISSAVLGTSYLRRVLPVGVIVGSSLAALRKYFNVCTGHDNGQKEPLVIDQTKKSAGRKHDEAKIAEISRMPVEKNTSLNGSTNKEGIGAELKSLNNDSVMVGAITVALGASALLVNQQVNADVKDSYKGKEAAAENSSKPFNEKENHQKAHNKLEEAMSGVTSLAEKAMSVASPVVPTKECGEVDEERLVAMLADLGQKGGMLKLVGKIALLWGGIRGAMSLTDKLISFLHIAERPLFQRILGFVGMVLVLWSPVAVPLLPSLMQSWTTNNPSRFAEVVCVVGLYMAVMILVMIWGRRIRGYKNPLQQYGLDVTSPSKVQNFLKGLAGGVMLVLLIQSVNALLGFASFSWPSRLPSSINALTWLKVYVKMLFLACRGILTATAVVLVEELLFRSWLPQEIAVDLGYHRGIIISGLAYALFQRSPQAIPGLWLLSLALAGARQRCQGSLFPSIGLHAGIMASSFVLQAGCFLAYNPSFPLWVTGTHPFQPFTGVVGLAFSLLLAIILYPRQPLVNKKFKGIIRKYSKMIW</sequence>
<name>A0AA39RFB8_ACESA</name>
<feature type="domain" description="DUF7750" evidence="5">
    <location>
        <begin position="585"/>
        <end position="649"/>
    </location>
</feature>